<dbReference type="InterPro" id="IPR005467">
    <property type="entry name" value="His_kinase_dom"/>
</dbReference>
<sequence length="377" mass="42086">MQNPIRLSDFINQNMEVILTGWEEFARTINPPALTMDSTSLRDHAELMLNAIAKDLDKPQTRKEQSDKSKDLAPRNPNTSPAEQHAEARLLSGFTIGQLFSEYRALRASVLHLWHESSKEGLVSNPEDITRFNEAIDQAIAESLSRYSKLLKTSQDMFLAILGHDLRNPLSTTSISAMALMRFENVSDKIVSTATRIYNSSQRMSMLINDLMDYSRTQLGKKLPVTLKPSNLAKICADIVEEQQIANPEHLIVLSMEGSFDGKWDDQRIAQVFSNLLGNAIQYGVTSSPVQVHLSSSQDAVFIKINNQGQPIPPHKIQYIFDPLVRHEENAETIYAYKSSLGLGLYISKEIVLAHNGSVNVSSSAADGTTFEIELPR</sequence>
<evidence type="ECO:0000256" key="1">
    <source>
        <dbReference type="ARBA" id="ARBA00000085"/>
    </source>
</evidence>
<dbReference type="GO" id="GO:0016301">
    <property type="term" value="F:kinase activity"/>
    <property type="evidence" value="ECO:0007669"/>
    <property type="project" value="UniProtKB-KW"/>
</dbReference>
<reference evidence="10" key="1">
    <citation type="journal article" date="2019" name="Int. J. Syst. Evol. Microbiol.">
        <title>The Global Catalogue of Microorganisms (GCM) 10K type strain sequencing project: providing services to taxonomists for standard genome sequencing and annotation.</title>
        <authorList>
            <consortium name="The Broad Institute Genomics Platform"/>
            <consortium name="The Broad Institute Genome Sequencing Center for Infectious Disease"/>
            <person name="Wu L."/>
            <person name="Ma J."/>
        </authorList>
    </citation>
    <scope>NUCLEOTIDE SEQUENCE [LARGE SCALE GENOMIC DNA]</scope>
    <source>
        <strain evidence="10">CCUG 58411</strain>
    </source>
</reference>
<evidence type="ECO:0000256" key="7">
    <source>
        <dbReference type="SAM" id="MobiDB-lite"/>
    </source>
</evidence>
<evidence type="ECO:0000256" key="5">
    <source>
        <dbReference type="ARBA" id="ARBA00022777"/>
    </source>
</evidence>
<comment type="catalytic activity">
    <reaction evidence="1">
        <text>ATP + protein L-histidine = ADP + protein N-phospho-L-histidine.</text>
        <dbReference type="EC" id="2.7.13.3"/>
    </reaction>
</comment>
<organism evidence="9 10">
    <name type="scientific">Methylophilus flavus</name>
    <dbReference type="NCBI Taxonomy" id="640084"/>
    <lineage>
        <taxon>Bacteria</taxon>
        <taxon>Pseudomonadati</taxon>
        <taxon>Pseudomonadota</taxon>
        <taxon>Betaproteobacteria</taxon>
        <taxon>Nitrosomonadales</taxon>
        <taxon>Methylophilaceae</taxon>
        <taxon>Methylophilus</taxon>
    </lineage>
</organism>
<dbReference type="Gene3D" id="3.30.565.10">
    <property type="entry name" value="Histidine kinase-like ATPase, C-terminal domain"/>
    <property type="match status" value="1"/>
</dbReference>
<dbReference type="InterPro" id="IPR050736">
    <property type="entry name" value="Sensor_HK_Regulatory"/>
</dbReference>
<dbReference type="Gene3D" id="1.10.287.130">
    <property type="match status" value="1"/>
</dbReference>
<proteinExistence type="predicted"/>
<dbReference type="CDD" id="cd00082">
    <property type="entry name" value="HisKA"/>
    <property type="match status" value="1"/>
</dbReference>
<dbReference type="PANTHER" id="PTHR43711:SF1">
    <property type="entry name" value="HISTIDINE KINASE 1"/>
    <property type="match status" value="1"/>
</dbReference>
<evidence type="ECO:0000256" key="4">
    <source>
        <dbReference type="ARBA" id="ARBA00022679"/>
    </source>
</evidence>
<dbReference type="SMART" id="SM00388">
    <property type="entry name" value="HisKA"/>
    <property type="match status" value="1"/>
</dbReference>
<feature type="compositionally biased region" description="Basic and acidic residues" evidence="7">
    <location>
        <begin position="54"/>
        <end position="73"/>
    </location>
</feature>
<dbReference type="InterPro" id="IPR036097">
    <property type="entry name" value="HisK_dim/P_sf"/>
</dbReference>
<feature type="domain" description="Histidine kinase" evidence="8">
    <location>
        <begin position="161"/>
        <end position="377"/>
    </location>
</feature>
<feature type="region of interest" description="Disordered" evidence="7">
    <location>
        <begin position="52"/>
        <end position="84"/>
    </location>
</feature>
<evidence type="ECO:0000313" key="10">
    <source>
        <dbReference type="Proteomes" id="UP001597206"/>
    </source>
</evidence>
<dbReference type="SUPFAM" id="SSF47384">
    <property type="entry name" value="Homodimeric domain of signal transducing histidine kinase"/>
    <property type="match status" value="1"/>
</dbReference>
<keyword evidence="10" id="KW-1185">Reference proteome</keyword>
<name>A0ABW3PF48_9PROT</name>
<evidence type="ECO:0000313" key="9">
    <source>
        <dbReference type="EMBL" id="MFD1122983.1"/>
    </source>
</evidence>
<accession>A0ABW3PF48</accession>
<dbReference type="EMBL" id="JBHTLN010000002">
    <property type="protein sequence ID" value="MFD1122983.1"/>
    <property type="molecule type" value="Genomic_DNA"/>
</dbReference>
<protein>
    <recommendedName>
        <fullName evidence="2">histidine kinase</fullName>
        <ecNumber evidence="2">2.7.13.3</ecNumber>
    </recommendedName>
</protein>
<dbReference type="InterPro" id="IPR004358">
    <property type="entry name" value="Sig_transdc_His_kin-like_C"/>
</dbReference>
<keyword evidence="4" id="KW-0808">Transferase</keyword>
<comment type="caution">
    <text evidence="9">The sequence shown here is derived from an EMBL/GenBank/DDBJ whole genome shotgun (WGS) entry which is preliminary data.</text>
</comment>
<keyword evidence="5 9" id="KW-0418">Kinase</keyword>
<dbReference type="EC" id="2.7.13.3" evidence="2"/>
<evidence type="ECO:0000259" key="8">
    <source>
        <dbReference type="PROSITE" id="PS50109"/>
    </source>
</evidence>
<keyword evidence="6" id="KW-0902">Two-component regulatory system</keyword>
<dbReference type="RefSeq" id="WP_379034259.1">
    <property type="nucleotide sequence ID" value="NZ_JBHTLN010000002.1"/>
</dbReference>
<dbReference type="InterPro" id="IPR036890">
    <property type="entry name" value="HATPase_C_sf"/>
</dbReference>
<dbReference type="PROSITE" id="PS50109">
    <property type="entry name" value="HIS_KIN"/>
    <property type="match status" value="1"/>
</dbReference>
<dbReference type="PANTHER" id="PTHR43711">
    <property type="entry name" value="TWO-COMPONENT HISTIDINE KINASE"/>
    <property type="match status" value="1"/>
</dbReference>
<dbReference type="InterPro" id="IPR003594">
    <property type="entry name" value="HATPase_dom"/>
</dbReference>
<dbReference type="PRINTS" id="PR00344">
    <property type="entry name" value="BCTRLSENSOR"/>
</dbReference>
<dbReference type="Pfam" id="PF00512">
    <property type="entry name" value="HisKA"/>
    <property type="match status" value="1"/>
</dbReference>
<dbReference type="SUPFAM" id="SSF55874">
    <property type="entry name" value="ATPase domain of HSP90 chaperone/DNA topoisomerase II/histidine kinase"/>
    <property type="match status" value="1"/>
</dbReference>
<evidence type="ECO:0000256" key="6">
    <source>
        <dbReference type="ARBA" id="ARBA00023012"/>
    </source>
</evidence>
<evidence type="ECO:0000256" key="3">
    <source>
        <dbReference type="ARBA" id="ARBA00022553"/>
    </source>
</evidence>
<gene>
    <name evidence="9" type="ORF">ACFQ2T_10745</name>
</gene>
<dbReference type="SMART" id="SM00387">
    <property type="entry name" value="HATPase_c"/>
    <property type="match status" value="1"/>
</dbReference>
<dbReference type="InterPro" id="IPR003661">
    <property type="entry name" value="HisK_dim/P_dom"/>
</dbReference>
<keyword evidence="3" id="KW-0597">Phosphoprotein</keyword>
<dbReference type="Proteomes" id="UP001597206">
    <property type="component" value="Unassembled WGS sequence"/>
</dbReference>
<evidence type="ECO:0000256" key="2">
    <source>
        <dbReference type="ARBA" id="ARBA00012438"/>
    </source>
</evidence>
<dbReference type="Pfam" id="PF02518">
    <property type="entry name" value="HATPase_c"/>
    <property type="match status" value="1"/>
</dbReference>